<feature type="domain" description="RNA polymerase sigma factor 70 region 4 type 2" evidence="1">
    <location>
        <begin position="56"/>
        <end position="97"/>
    </location>
</feature>
<evidence type="ECO:0000313" key="3">
    <source>
        <dbReference type="Proteomes" id="UP001077662"/>
    </source>
</evidence>
<accession>A0AAP3DM46</accession>
<proteinExistence type="predicted"/>
<keyword evidence="2" id="KW-0238">DNA-binding</keyword>
<dbReference type="GO" id="GO:0016987">
    <property type="term" value="F:sigma factor activity"/>
    <property type="evidence" value="ECO:0007669"/>
    <property type="project" value="InterPro"/>
</dbReference>
<organism evidence="2 3">
    <name type="scientific">Brevibacillus laterosporus</name>
    <name type="common">Bacillus laterosporus</name>
    <dbReference type="NCBI Taxonomy" id="1465"/>
    <lineage>
        <taxon>Bacteria</taxon>
        <taxon>Bacillati</taxon>
        <taxon>Bacillota</taxon>
        <taxon>Bacilli</taxon>
        <taxon>Bacillales</taxon>
        <taxon>Paenibacillaceae</taxon>
        <taxon>Brevibacillus</taxon>
    </lineage>
</organism>
<dbReference type="GO" id="GO:0003677">
    <property type="term" value="F:DNA binding"/>
    <property type="evidence" value="ECO:0007669"/>
    <property type="project" value="UniProtKB-KW"/>
</dbReference>
<evidence type="ECO:0000313" key="2">
    <source>
        <dbReference type="EMBL" id="MCZ0809735.1"/>
    </source>
</evidence>
<gene>
    <name evidence="2" type="ORF">O0554_23005</name>
</gene>
<sequence>MILLTDELMKEHCKRILRRIAWRLQYTSKKRSSIETTMIEPGFGEDTMETVASQLYVQQLLSELPEKARFIIKSTVIDGMTEEEVARKLNITRQGVNKCKIKYLRLLAQKITRSV</sequence>
<protein>
    <submittedName>
        <fullName evidence="2">Sigma factor-like helix-turn-helix DNA-binding protein</fullName>
    </submittedName>
</protein>
<dbReference type="Proteomes" id="UP001077662">
    <property type="component" value="Unassembled WGS sequence"/>
</dbReference>
<dbReference type="EMBL" id="JAPTNE010000042">
    <property type="protein sequence ID" value="MCZ0809735.1"/>
    <property type="molecule type" value="Genomic_DNA"/>
</dbReference>
<name>A0AAP3DM46_BRELA</name>
<reference evidence="2" key="1">
    <citation type="submission" date="2022-09" db="EMBL/GenBank/DDBJ databases">
        <title>Genome analysis and characterization of larvicidal activity of Brevibacillus strains.</title>
        <authorList>
            <person name="Patrusheva E.V."/>
            <person name="Izotova A.O."/>
            <person name="Toshchakov S.V."/>
            <person name="Sineoky S.P."/>
        </authorList>
    </citation>
    <scope>NUCLEOTIDE SEQUENCE</scope>
    <source>
        <strain evidence="2">VKPM_B-13247</strain>
    </source>
</reference>
<dbReference type="GO" id="GO:0006352">
    <property type="term" value="P:DNA-templated transcription initiation"/>
    <property type="evidence" value="ECO:0007669"/>
    <property type="project" value="InterPro"/>
</dbReference>
<dbReference type="Gene3D" id="1.20.140.160">
    <property type="match status" value="1"/>
</dbReference>
<dbReference type="AlphaFoldDB" id="A0AAP3DM46"/>
<evidence type="ECO:0000259" key="1">
    <source>
        <dbReference type="Pfam" id="PF08281"/>
    </source>
</evidence>
<dbReference type="Pfam" id="PF08281">
    <property type="entry name" value="Sigma70_r4_2"/>
    <property type="match status" value="1"/>
</dbReference>
<dbReference type="InterPro" id="IPR013324">
    <property type="entry name" value="RNA_pol_sigma_r3/r4-like"/>
</dbReference>
<dbReference type="SUPFAM" id="SSF88659">
    <property type="entry name" value="Sigma3 and sigma4 domains of RNA polymerase sigma factors"/>
    <property type="match status" value="1"/>
</dbReference>
<comment type="caution">
    <text evidence="2">The sequence shown here is derived from an EMBL/GenBank/DDBJ whole genome shotgun (WGS) entry which is preliminary data.</text>
</comment>
<dbReference type="InterPro" id="IPR013249">
    <property type="entry name" value="RNA_pol_sigma70_r4_t2"/>
</dbReference>